<dbReference type="InterPro" id="IPR005883">
    <property type="entry name" value="PilM"/>
</dbReference>
<comment type="similarity">
    <text evidence="1">Belongs to the heat shock protein 70 family.</text>
</comment>
<dbReference type="PIRSF" id="PIRSF019169">
    <property type="entry name" value="PilM"/>
    <property type="match status" value="1"/>
</dbReference>
<evidence type="ECO:0000313" key="3">
    <source>
        <dbReference type="Proteomes" id="UP000231464"/>
    </source>
</evidence>
<comment type="caution">
    <text evidence="2">The sequence shown here is derived from an EMBL/GenBank/DDBJ whole genome shotgun (WGS) entry which is preliminary data.</text>
</comment>
<dbReference type="PROSITE" id="PS01036">
    <property type="entry name" value="HSP70_3"/>
    <property type="match status" value="1"/>
</dbReference>
<evidence type="ECO:0000313" key="2">
    <source>
        <dbReference type="EMBL" id="PIT89501.1"/>
    </source>
</evidence>
<evidence type="ECO:0000256" key="1">
    <source>
        <dbReference type="ARBA" id="ARBA00007381"/>
    </source>
</evidence>
<sequence length="382" mass="41751">MSLFSSHPSYLGVDIGSASIKVVELKNESGRPRLMTYGFAEEPVDVIHDNTDAMAKKIASLLVKICQSAKVSTKKTVAALPSFSVFSSLISLPNMNKKDLSQAIYWQAKKFVPMPLEEMTLDWKLLDGEIKIANLMANGQIKNNANALAVANTAAGSAPATTPATKDKKEDNDLKVLIAAAPKKLVLRYLDIFKMAGLDLLSLETENFAMERSMIGGDKNPIMIVDIGEITSDISVVENSIPLLSRSVAVGGRLITEAVMNSLRIDKKRAEQFKRDIGFLPGQGNLPQVIGRVVAPIINEIKYCFDLYAASKSNQHIEKIILTGGSSFLPNIDQYLSDLLNIKVFIGDPWARVIYPLELKSVLTELAPRFSVAIGLAMREIV</sequence>
<dbReference type="Pfam" id="PF11104">
    <property type="entry name" value="PilM_2"/>
    <property type="match status" value="2"/>
</dbReference>
<name>A0A2M6W9T4_9BACT</name>
<dbReference type="InterPro" id="IPR018181">
    <property type="entry name" value="Heat_shock_70_CS"/>
</dbReference>
<evidence type="ECO:0008006" key="4">
    <source>
        <dbReference type="Google" id="ProtNLM"/>
    </source>
</evidence>
<reference evidence="3" key="1">
    <citation type="submission" date="2017-09" db="EMBL/GenBank/DDBJ databases">
        <title>Depth-based differentiation of microbial function through sediment-hosted aquifers and enrichment of novel symbionts in the deep terrestrial subsurface.</title>
        <authorList>
            <person name="Probst A.J."/>
            <person name="Ladd B."/>
            <person name="Jarett J.K."/>
            <person name="Geller-Mcgrath D.E."/>
            <person name="Sieber C.M.K."/>
            <person name="Emerson J.B."/>
            <person name="Anantharaman K."/>
            <person name="Thomas B.C."/>
            <person name="Malmstrom R."/>
            <person name="Stieglmeier M."/>
            <person name="Klingl A."/>
            <person name="Woyke T."/>
            <person name="Ryan C.M."/>
            <person name="Banfield J.F."/>
        </authorList>
    </citation>
    <scope>NUCLEOTIDE SEQUENCE [LARGE SCALE GENOMIC DNA]</scope>
</reference>
<dbReference type="SUPFAM" id="SSF53067">
    <property type="entry name" value="Actin-like ATPase domain"/>
    <property type="match status" value="2"/>
</dbReference>
<proteinExistence type="inferred from homology"/>
<dbReference type="Gene3D" id="3.30.1490.300">
    <property type="match status" value="1"/>
</dbReference>
<dbReference type="PANTHER" id="PTHR32432:SF3">
    <property type="entry name" value="ETHANOLAMINE UTILIZATION PROTEIN EUTJ"/>
    <property type="match status" value="1"/>
</dbReference>
<dbReference type="CDD" id="cd24049">
    <property type="entry name" value="ASKHA_NBD_PilM"/>
    <property type="match status" value="1"/>
</dbReference>
<dbReference type="InterPro" id="IPR050696">
    <property type="entry name" value="FtsA/MreB"/>
</dbReference>
<dbReference type="Gene3D" id="3.30.420.40">
    <property type="match status" value="2"/>
</dbReference>
<dbReference type="InterPro" id="IPR043129">
    <property type="entry name" value="ATPase_NBD"/>
</dbReference>
<dbReference type="AlphaFoldDB" id="A0A2M6W9T4"/>
<dbReference type="PANTHER" id="PTHR32432">
    <property type="entry name" value="CELL DIVISION PROTEIN FTSA-RELATED"/>
    <property type="match status" value="1"/>
</dbReference>
<gene>
    <name evidence="2" type="ORF">COU23_03600</name>
</gene>
<dbReference type="Proteomes" id="UP000231464">
    <property type="component" value="Unassembled WGS sequence"/>
</dbReference>
<protein>
    <recommendedName>
        <fullName evidence="4">SHS2 domain-containing protein</fullName>
    </recommendedName>
</protein>
<organism evidence="2 3">
    <name type="scientific">Candidatus Kuenenbacteria bacterium CG10_big_fil_rev_8_21_14_0_10_36_11</name>
    <dbReference type="NCBI Taxonomy" id="1974618"/>
    <lineage>
        <taxon>Bacteria</taxon>
        <taxon>Candidatus Kueneniibacteriota</taxon>
    </lineage>
</organism>
<dbReference type="EMBL" id="PFBP01000059">
    <property type="protein sequence ID" value="PIT89501.1"/>
    <property type="molecule type" value="Genomic_DNA"/>
</dbReference>
<accession>A0A2M6W9T4</accession>